<keyword evidence="2" id="KW-0732">Signal</keyword>
<keyword evidence="4" id="KW-1185">Reference proteome</keyword>
<proteinExistence type="predicted"/>
<feature type="signal peptide" evidence="2">
    <location>
        <begin position="1"/>
        <end position="16"/>
    </location>
</feature>
<evidence type="ECO:0000256" key="1">
    <source>
        <dbReference type="SAM" id="MobiDB-lite"/>
    </source>
</evidence>
<gene>
    <name evidence="3" type="ORF">SCF082_LOCUS21686</name>
</gene>
<dbReference type="InterPro" id="IPR036116">
    <property type="entry name" value="FN3_sf"/>
</dbReference>
<protein>
    <submittedName>
        <fullName evidence="3">Uncharacterized protein</fullName>
    </submittedName>
</protein>
<feature type="chain" id="PRO_5045784228" evidence="2">
    <location>
        <begin position="17"/>
        <end position="247"/>
    </location>
</feature>
<comment type="caution">
    <text evidence="3">The sequence shown here is derived from an EMBL/GenBank/DDBJ whole genome shotgun (WGS) entry which is preliminary data.</text>
</comment>
<accession>A0ABP0LB07</accession>
<evidence type="ECO:0000313" key="3">
    <source>
        <dbReference type="EMBL" id="CAK9036330.1"/>
    </source>
</evidence>
<feature type="region of interest" description="Disordered" evidence="1">
    <location>
        <begin position="226"/>
        <end position="247"/>
    </location>
</feature>
<dbReference type="SUPFAM" id="SSF49265">
    <property type="entry name" value="Fibronectin type III"/>
    <property type="match status" value="1"/>
</dbReference>
<feature type="compositionally biased region" description="Basic and acidic residues" evidence="1">
    <location>
        <begin position="238"/>
        <end position="247"/>
    </location>
</feature>
<name>A0ABP0LB07_9DINO</name>
<sequence>MGIKRFYLLLLIGALGYDTSVRNLKFTDIASSEYDLEGIVEWDPPIDVSQVLDYGVWMVPGQAWWKGVKLGYNGTEDAAVPIGTNEMLISPNISRDLGNGNYGEWLMVLSHRADEQIWEMFAKAAFVAIYDKSSRTVGDITVTNVQFADEDYTEGEIGGAVSWERRDGEDYGFVSEFQIFLADDDQGSNERLLVTVEATSSSYTIPNGTLANETFVLVYAANPNGRSNSSSSVGDAVGSRRDASGPV</sequence>
<dbReference type="Proteomes" id="UP001642464">
    <property type="component" value="Unassembled WGS sequence"/>
</dbReference>
<evidence type="ECO:0000256" key="2">
    <source>
        <dbReference type="SAM" id="SignalP"/>
    </source>
</evidence>
<dbReference type="EMBL" id="CAXAMM010015446">
    <property type="protein sequence ID" value="CAK9036330.1"/>
    <property type="molecule type" value="Genomic_DNA"/>
</dbReference>
<reference evidence="3 4" key="1">
    <citation type="submission" date="2024-02" db="EMBL/GenBank/DDBJ databases">
        <authorList>
            <person name="Chen Y."/>
            <person name="Shah S."/>
            <person name="Dougan E. K."/>
            <person name="Thang M."/>
            <person name="Chan C."/>
        </authorList>
    </citation>
    <scope>NUCLEOTIDE SEQUENCE [LARGE SCALE GENOMIC DNA]</scope>
</reference>
<evidence type="ECO:0000313" key="4">
    <source>
        <dbReference type="Proteomes" id="UP001642464"/>
    </source>
</evidence>
<organism evidence="3 4">
    <name type="scientific">Durusdinium trenchii</name>
    <dbReference type="NCBI Taxonomy" id="1381693"/>
    <lineage>
        <taxon>Eukaryota</taxon>
        <taxon>Sar</taxon>
        <taxon>Alveolata</taxon>
        <taxon>Dinophyceae</taxon>
        <taxon>Suessiales</taxon>
        <taxon>Symbiodiniaceae</taxon>
        <taxon>Durusdinium</taxon>
    </lineage>
</organism>